<keyword evidence="1" id="KW-0812">Transmembrane</keyword>
<sequence>MAVSPVFRPVLDGLRPPPSALRLALLRLLVVVLTSLPALISALSGLDAGAARRPHYTETAGRLPIARLVQLLRDLPDGYVAALGASVVLAVLADQLLTGAAMSLLGPRPPREPRVLAAVWRQGLTHLWPFLRSAALGVVLMGIGATVIGLLFRRLDVIGYREGWTGETRVLVLPLLSAALTALWLASVGALVFWCRLLTAADGRRRVRRTALLALRVLWRHPFRSWGLFVSSTLVTTLLPAVVLAAWRQAEPVRGAALSLLLSGWLAALCLQALVWVWLVRAGWLLYLHKGLLDLRHAPDDAWGVTAWLRSLVRKIVPSGSAR</sequence>
<evidence type="ECO:0000256" key="1">
    <source>
        <dbReference type="SAM" id="Phobius"/>
    </source>
</evidence>
<feature type="transmembrane region" description="Helical" evidence="1">
    <location>
        <begin position="226"/>
        <end position="247"/>
    </location>
</feature>
<evidence type="ECO:0000313" key="2">
    <source>
        <dbReference type="EMBL" id="AKT36352.1"/>
    </source>
</evidence>
<dbReference type="AlphaFoldDB" id="A0A0K1E6N9"/>
<evidence type="ECO:0000313" key="3">
    <source>
        <dbReference type="Proteomes" id="UP000067626"/>
    </source>
</evidence>
<organism evidence="2 3">
    <name type="scientific">Chondromyces crocatus</name>
    <dbReference type="NCBI Taxonomy" id="52"/>
    <lineage>
        <taxon>Bacteria</taxon>
        <taxon>Pseudomonadati</taxon>
        <taxon>Myxococcota</taxon>
        <taxon>Polyangia</taxon>
        <taxon>Polyangiales</taxon>
        <taxon>Polyangiaceae</taxon>
        <taxon>Chondromyces</taxon>
    </lineage>
</organism>
<feature type="transmembrane region" description="Helical" evidence="1">
    <location>
        <begin position="259"/>
        <end position="280"/>
    </location>
</feature>
<keyword evidence="1" id="KW-1133">Transmembrane helix</keyword>
<feature type="transmembrane region" description="Helical" evidence="1">
    <location>
        <begin position="79"/>
        <end position="106"/>
    </location>
</feature>
<dbReference type="STRING" id="52.CMC5_004650"/>
<keyword evidence="1" id="KW-0472">Membrane</keyword>
<feature type="transmembrane region" description="Helical" evidence="1">
    <location>
        <begin position="172"/>
        <end position="199"/>
    </location>
</feature>
<protein>
    <submittedName>
        <fullName evidence="2">Uncharacterized protein</fullName>
    </submittedName>
</protein>
<feature type="transmembrane region" description="Helical" evidence="1">
    <location>
        <begin position="127"/>
        <end position="152"/>
    </location>
</feature>
<gene>
    <name evidence="2" type="ORF">CMC5_004650</name>
</gene>
<dbReference type="EMBL" id="CP012159">
    <property type="protein sequence ID" value="AKT36352.1"/>
    <property type="molecule type" value="Genomic_DNA"/>
</dbReference>
<dbReference type="Proteomes" id="UP000067626">
    <property type="component" value="Chromosome"/>
</dbReference>
<name>A0A0K1E6N9_CHOCO</name>
<proteinExistence type="predicted"/>
<keyword evidence="3" id="KW-1185">Reference proteome</keyword>
<accession>A0A0K1E6N9</accession>
<dbReference type="KEGG" id="ccro:CMC5_004650"/>
<dbReference type="RefSeq" id="WP_218920220.1">
    <property type="nucleotide sequence ID" value="NZ_CP012159.1"/>
</dbReference>
<feature type="transmembrane region" description="Helical" evidence="1">
    <location>
        <begin position="24"/>
        <end position="46"/>
    </location>
</feature>
<reference evidence="2 3" key="1">
    <citation type="submission" date="2015-07" db="EMBL/GenBank/DDBJ databases">
        <title>Genome analysis of myxobacterium Chondromyces crocatus Cm c5 reveals a high potential for natural compound synthesis and the genetic basis for the loss of fruiting body formation.</title>
        <authorList>
            <person name="Zaburannyi N."/>
            <person name="Bunk B."/>
            <person name="Maier J."/>
            <person name="Overmann J."/>
            <person name="Mueller R."/>
        </authorList>
    </citation>
    <scope>NUCLEOTIDE SEQUENCE [LARGE SCALE GENOMIC DNA]</scope>
    <source>
        <strain evidence="2 3">Cm c5</strain>
    </source>
</reference>